<feature type="compositionally biased region" description="Polar residues" evidence="1">
    <location>
        <begin position="1"/>
        <end position="36"/>
    </location>
</feature>
<dbReference type="AlphaFoldDB" id="A0A6M8N3A8"/>
<organism evidence="2">
    <name type="scientific">Aliarcobacter faecis</name>
    <dbReference type="NCBI Taxonomy" id="1564138"/>
    <lineage>
        <taxon>Bacteria</taxon>
        <taxon>Pseudomonadati</taxon>
        <taxon>Campylobacterota</taxon>
        <taxon>Epsilonproteobacteria</taxon>
        <taxon>Campylobacterales</taxon>
        <taxon>Arcobacteraceae</taxon>
        <taxon>Aliarcobacter</taxon>
    </lineage>
</organism>
<protein>
    <recommendedName>
        <fullName evidence="3">Alpha-amylase</fullName>
    </recommendedName>
</protein>
<sequence length="42" mass="4471">MANNHKANQSNSNKGTNGVNKTYSKNQGNRGKQLNPNAKGGK</sequence>
<dbReference type="EMBL" id="CP053838">
    <property type="protein sequence ID" value="QKF74452.1"/>
    <property type="molecule type" value="Genomic_DNA"/>
</dbReference>
<evidence type="ECO:0008006" key="3">
    <source>
        <dbReference type="Google" id="ProtNLM"/>
    </source>
</evidence>
<name>A0A6M8N3A8_9BACT</name>
<proteinExistence type="predicted"/>
<accession>A0A6M8N3A8</accession>
<keyword evidence="2" id="KW-0614">Plasmid</keyword>
<evidence type="ECO:0000313" key="2">
    <source>
        <dbReference type="EMBL" id="QKF74452.1"/>
    </source>
</evidence>
<dbReference type="KEGG" id="afc:AFAEC_a0006"/>
<feature type="region of interest" description="Disordered" evidence="1">
    <location>
        <begin position="1"/>
        <end position="42"/>
    </location>
</feature>
<dbReference type="RefSeq" id="WP_257119354.1">
    <property type="nucleotide sequence ID" value="NZ_CP053838.1"/>
</dbReference>
<evidence type="ECO:0000256" key="1">
    <source>
        <dbReference type="SAM" id="MobiDB-lite"/>
    </source>
</evidence>
<geneLocation type="plasmid" evidence="2">
    <name>pAFAEC</name>
</geneLocation>
<gene>
    <name evidence="2" type="ORF">AFAEC_a0006</name>
</gene>
<reference evidence="2" key="1">
    <citation type="submission" date="2020-05" db="EMBL/GenBank/DDBJ databases">
        <title>Complete genome sequencing of Campylobacter and Arcobacter type strains.</title>
        <authorList>
            <person name="Miller W.G."/>
            <person name="Yee E."/>
        </authorList>
    </citation>
    <scope>NUCLEOTIDE SEQUENCE [LARGE SCALE GENOMIC DNA]</scope>
    <source>
        <strain evidence="2">CCUG 66484</strain>
        <plasmid evidence="2">pAFAEC</plasmid>
    </source>
</reference>